<protein>
    <recommendedName>
        <fullName evidence="2">mRNA capping enzyme adenylation domain-containing protein</fullName>
    </recommendedName>
</protein>
<sequence>MLEIMRLSETDQSLLLKHFPNVELSYETLVHKKVYSSDFVLAIPEGRKHFAWFTTFKTQNVCILLEITENKQICRIEIVNTCFHGQLSYGTVFYGTTFKYKNARYFCTEDIYYYKGVDVSKKMFSEKLDIFKTIYSGEIKQKYFFESSVIFGLPLISNLFQNVVGTIELLPYKIKYIQFRNTAAGDSRIYNMEYTKQNHFGGTTSTQCQQISGPKNDLKREIVFKITPDIQNDIYHLHYYDPQINKDSTENIFDVAYIPDYKTSVMMNKLFRNIKENANLDALEESDDEDEFEDDRPDKFVFLNKSYNMVCVWNNKFKKWAPIRLAQKGDKIITKKELSYYERR</sequence>
<evidence type="ECO:0000313" key="1">
    <source>
        <dbReference type="EMBL" id="QHT82872.1"/>
    </source>
</evidence>
<organism evidence="1">
    <name type="scientific">viral metagenome</name>
    <dbReference type="NCBI Taxonomy" id="1070528"/>
    <lineage>
        <taxon>unclassified sequences</taxon>
        <taxon>metagenomes</taxon>
        <taxon>organismal metagenomes</taxon>
    </lineage>
</organism>
<accession>A0A6C0HQB6</accession>
<dbReference type="AlphaFoldDB" id="A0A6C0HQB6"/>
<dbReference type="EMBL" id="MN740004">
    <property type="protein sequence ID" value="QHT82872.1"/>
    <property type="molecule type" value="Genomic_DNA"/>
</dbReference>
<evidence type="ECO:0008006" key="2">
    <source>
        <dbReference type="Google" id="ProtNLM"/>
    </source>
</evidence>
<reference evidence="1" key="1">
    <citation type="journal article" date="2020" name="Nature">
        <title>Giant virus diversity and host interactions through global metagenomics.</title>
        <authorList>
            <person name="Schulz F."/>
            <person name="Roux S."/>
            <person name="Paez-Espino D."/>
            <person name="Jungbluth S."/>
            <person name="Walsh D.A."/>
            <person name="Denef V.J."/>
            <person name="McMahon K.D."/>
            <person name="Konstantinidis K.T."/>
            <person name="Eloe-Fadrosh E.A."/>
            <person name="Kyrpides N.C."/>
            <person name="Woyke T."/>
        </authorList>
    </citation>
    <scope>NUCLEOTIDE SEQUENCE</scope>
    <source>
        <strain evidence="1">GVMAG-M-3300023184-165</strain>
    </source>
</reference>
<name>A0A6C0HQB6_9ZZZZ</name>
<proteinExistence type="predicted"/>